<dbReference type="Proteomes" id="UP000614601">
    <property type="component" value="Unassembled WGS sequence"/>
</dbReference>
<organism evidence="6 7">
    <name type="scientific">Bursaphelenchus okinawaensis</name>
    <dbReference type="NCBI Taxonomy" id="465554"/>
    <lineage>
        <taxon>Eukaryota</taxon>
        <taxon>Metazoa</taxon>
        <taxon>Ecdysozoa</taxon>
        <taxon>Nematoda</taxon>
        <taxon>Chromadorea</taxon>
        <taxon>Rhabditida</taxon>
        <taxon>Tylenchina</taxon>
        <taxon>Tylenchomorpha</taxon>
        <taxon>Aphelenchoidea</taxon>
        <taxon>Aphelenchoididae</taxon>
        <taxon>Bursaphelenchus</taxon>
    </lineage>
</organism>
<dbReference type="PANTHER" id="PTHR46561:SF11">
    <property type="entry name" value="SERPENTINE RECEPTOR CLASS ALPHA_BETA-14"/>
    <property type="match status" value="1"/>
</dbReference>
<feature type="transmembrane region" description="Helical" evidence="5">
    <location>
        <begin position="132"/>
        <end position="154"/>
    </location>
</feature>
<feature type="transmembrane region" description="Helical" evidence="5">
    <location>
        <begin position="51"/>
        <end position="71"/>
    </location>
</feature>
<accession>A0A811LTU9</accession>
<dbReference type="GO" id="GO:0016020">
    <property type="term" value="C:membrane"/>
    <property type="evidence" value="ECO:0007669"/>
    <property type="project" value="UniProtKB-SubCell"/>
</dbReference>
<dbReference type="OrthoDB" id="5779710at2759"/>
<dbReference type="Pfam" id="PF10292">
    <property type="entry name" value="7TM_GPCR_Srab"/>
    <property type="match status" value="1"/>
</dbReference>
<feature type="transmembrane region" description="Helical" evidence="5">
    <location>
        <begin position="181"/>
        <end position="202"/>
    </location>
</feature>
<evidence type="ECO:0000313" key="7">
    <source>
        <dbReference type="Proteomes" id="UP000614601"/>
    </source>
</evidence>
<comment type="caution">
    <text evidence="6">The sequence shown here is derived from an EMBL/GenBank/DDBJ whole genome shotgun (WGS) entry which is preliminary data.</text>
</comment>
<dbReference type="EMBL" id="CAJFCW020000006">
    <property type="protein sequence ID" value="CAG9127945.1"/>
    <property type="molecule type" value="Genomic_DNA"/>
</dbReference>
<feature type="transmembrane region" description="Helical" evidence="5">
    <location>
        <begin position="232"/>
        <end position="255"/>
    </location>
</feature>
<evidence type="ECO:0008006" key="8">
    <source>
        <dbReference type="Google" id="ProtNLM"/>
    </source>
</evidence>
<feature type="transmembrane region" description="Helical" evidence="5">
    <location>
        <begin position="14"/>
        <end position="39"/>
    </location>
</feature>
<evidence type="ECO:0000256" key="2">
    <source>
        <dbReference type="ARBA" id="ARBA00022692"/>
    </source>
</evidence>
<sequence>MPIKNVAIDKTDELLFNILLLLEVVGYVIHFILGCYFVWRIKNITLIHANLRIVLCVKVTQYFFMAFGRIGDLLNAASTTESLVLKNSLCLVFKFNHDAGLFITAFCPLWVAAERICATLMIKTYADRTANVGIWLAGSTHFCGFTVAALGIYYDLHFEIFDVYESRESCQLTHLHPTLVPVVWCLIGLIFVVSAIILIYLYQHNIKMKAIKLSTNLTARYQYSENVRTLRFLVPAFVGLGSLNLMAALAVPYIYLKFAQGQDVQLMYQALYLIPVGYGIYFITYVFLKYEQLRKAMKNDFSVICPCCCPKVNKIRPKLIVQHDVQGTTDIYWKQFDNAWANGPLAKSPAEKKKLDHSNSKLKININNNKVMKK</sequence>
<evidence type="ECO:0000256" key="3">
    <source>
        <dbReference type="ARBA" id="ARBA00022989"/>
    </source>
</evidence>
<dbReference type="AlphaFoldDB" id="A0A811LTU9"/>
<keyword evidence="7" id="KW-1185">Reference proteome</keyword>
<evidence type="ECO:0000256" key="5">
    <source>
        <dbReference type="SAM" id="Phobius"/>
    </source>
</evidence>
<name>A0A811LTU9_9BILA</name>
<feature type="transmembrane region" description="Helical" evidence="5">
    <location>
        <begin position="267"/>
        <end position="288"/>
    </location>
</feature>
<dbReference type="InterPro" id="IPR019408">
    <property type="entry name" value="7TM_GPCR_serpentine_rcpt_Srab"/>
</dbReference>
<keyword evidence="4 5" id="KW-0472">Membrane</keyword>
<feature type="transmembrane region" description="Helical" evidence="5">
    <location>
        <begin position="91"/>
        <end position="111"/>
    </location>
</feature>
<gene>
    <name evidence="6" type="ORF">BOKJ2_LOCUS14308</name>
</gene>
<keyword evidence="2 5" id="KW-0812">Transmembrane</keyword>
<dbReference type="Proteomes" id="UP000783686">
    <property type="component" value="Unassembled WGS sequence"/>
</dbReference>
<evidence type="ECO:0000313" key="6">
    <source>
        <dbReference type="EMBL" id="CAD5230771.1"/>
    </source>
</evidence>
<evidence type="ECO:0000256" key="1">
    <source>
        <dbReference type="ARBA" id="ARBA00004141"/>
    </source>
</evidence>
<evidence type="ECO:0000256" key="4">
    <source>
        <dbReference type="ARBA" id="ARBA00023136"/>
    </source>
</evidence>
<dbReference type="PANTHER" id="PTHR46561">
    <property type="entry name" value="SERPENTINE RECEPTOR, CLASS AB (CLASS A-LIKE)-RELATED"/>
    <property type="match status" value="1"/>
</dbReference>
<comment type="subcellular location">
    <subcellularLocation>
        <location evidence="1">Membrane</location>
        <topology evidence="1">Multi-pass membrane protein</topology>
    </subcellularLocation>
</comment>
<reference evidence="6" key="1">
    <citation type="submission" date="2020-09" db="EMBL/GenBank/DDBJ databases">
        <authorList>
            <person name="Kikuchi T."/>
        </authorList>
    </citation>
    <scope>NUCLEOTIDE SEQUENCE</scope>
    <source>
        <strain evidence="6">SH1</strain>
    </source>
</reference>
<keyword evidence="3 5" id="KW-1133">Transmembrane helix</keyword>
<dbReference type="PROSITE" id="PS51257">
    <property type="entry name" value="PROKAR_LIPOPROTEIN"/>
    <property type="match status" value="1"/>
</dbReference>
<dbReference type="EMBL" id="CAJFDH010000006">
    <property type="protein sequence ID" value="CAD5230771.1"/>
    <property type="molecule type" value="Genomic_DNA"/>
</dbReference>
<dbReference type="InterPro" id="IPR053286">
    <property type="entry name" value="Nematode_rcpt-like_srab"/>
</dbReference>
<proteinExistence type="predicted"/>
<protein>
    <recommendedName>
        <fullName evidence="8">G_PROTEIN_RECEP_F1_2 domain-containing protein</fullName>
    </recommendedName>
</protein>